<evidence type="ECO:0000256" key="15">
    <source>
        <dbReference type="SAM" id="Phobius"/>
    </source>
</evidence>
<keyword evidence="3" id="KW-1003">Cell membrane</keyword>
<reference evidence="17" key="1">
    <citation type="journal article" date="2019" name="Int. J. Syst. Evol. Microbiol.">
        <title>The Global Catalogue of Microorganisms (GCM) 10K type strain sequencing project: providing services to taxonomists for standard genome sequencing and annotation.</title>
        <authorList>
            <consortium name="The Broad Institute Genomics Platform"/>
            <consortium name="The Broad Institute Genome Sequencing Center for Infectious Disease"/>
            <person name="Wu L."/>
            <person name="Ma J."/>
        </authorList>
    </citation>
    <scope>NUCLEOTIDE SEQUENCE [LARGE SCALE GENOMIC DNA]</scope>
    <source>
        <strain evidence="17">JCM 32105</strain>
    </source>
</reference>
<evidence type="ECO:0000256" key="5">
    <source>
        <dbReference type="ARBA" id="ARBA00022679"/>
    </source>
</evidence>
<keyword evidence="6 15" id="KW-0812">Transmembrane</keyword>
<dbReference type="InterPro" id="IPR000829">
    <property type="entry name" value="DAGK"/>
</dbReference>
<keyword evidence="14" id="KW-1208">Phospholipid metabolism</keyword>
<comment type="caution">
    <text evidence="16">The sequence shown here is derived from an EMBL/GenBank/DDBJ whole genome shotgun (WGS) entry which is preliminary data.</text>
</comment>
<evidence type="ECO:0000313" key="16">
    <source>
        <dbReference type="EMBL" id="GAA4464756.1"/>
    </source>
</evidence>
<comment type="similarity">
    <text evidence="2">Belongs to the bacterial diacylglycerol kinase family.</text>
</comment>
<evidence type="ECO:0000256" key="3">
    <source>
        <dbReference type="ARBA" id="ARBA00022475"/>
    </source>
</evidence>
<dbReference type="Proteomes" id="UP001500067">
    <property type="component" value="Unassembled WGS sequence"/>
</dbReference>
<proteinExistence type="inferred from homology"/>
<evidence type="ECO:0000256" key="2">
    <source>
        <dbReference type="ARBA" id="ARBA00005967"/>
    </source>
</evidence>
<accession>A0ABP8NFZ8</accession>
<dbReference type="InterPro" id="IPR033717">
    <property type="entry name" value="UDPK"/>
</dbReference>
<dbReference type="Gene3D" id="1.10.287.3610">
    <property type="match status" value="1"/>
</dbReference>
<keyword evidence="11" id="KW-0443">Lipid metabolism</keyword>
<dbReference type="InterPro" id="IPR036945">
    <property type="entry name" value="DAGK_sf"/>
</dbReference>
<evidence type="ECO:0000313" key="17">
    <source>
        <dbReference type="Proteomes" id="UP001500067"/>
    </source>
</evidence>
<evidence type="ECO:0000256" key="7">
    <source>
        <dbReference type="ARBA" id="ARBA00022741"/>
    </source>
</evidence>
<evidence type="ECO:0000256" key="12">
    <source>
        <dbReference type="ARBA" id="ARBA00023136"/>
    </source>
</evidence>
<feature type="transmembrane region" description="Helical" evidence="15">
    <location>
        <begin position="89"/>
        <end position="111"/>
    </location>
</feature>
<dbReference type="RefSeq" id="WP_345081176.1">
    <property type="nucleotide sequence ID" value="NZ_BAABFA010000010.1"/>
</dbReference>
<keyword evidence="5" id="KW-0808">Transferase</keyword>
<keyword evidence="4" id="KW-0444">Lipid biosynthesis</keyword>
<evidence type="ECO:0000256" key="10">
    <source>
        <dbReference type="ARBA" id="ARBA00022989"/>
    </source>
</evidence>
<keyword evidence="7" id="KW-0547">Nucleotide-binding</keyword>
<keyword evidence="17" id="KW-1185">Reference proteome</keyword>
<dbReference type="CDD" id="cd14265">
    <property type="entry name" value="UDPK_IM_like"/>
    <property type="match status" value="1"/>
</dbReference>
<evidence type="ECO:0000256" key="13">
    <source>
        <dbReference type="ARBA" id="ARBA00023209"/>
    </source>
</evidence>
<evidence type="ECO:0000256" key="4">
    <source>
        <dbReference type="ARBA" id="ARBA00022516"/>
    </source>
</evidence>
<gene>
    <name evidence="16" type="ORF">GCM10023093_15750</name>
</gene>
<evidence type="ECO:0000256" key="1">
    <source>
        <dbReference type="ARBA" id="ARBA00004651"/>
    </source>
</evidence>
<keyword evidence="9" id="KW-0067">ATP-binding</keyword>
<keyword evidence="13" id="KW-0594">Phospholipid biosynthesis</keyword>
<dbReference type="GO" id="GO:0016301">
    <property type="term" value="F:kinase activity"/>
    <property type="evidence" value="ECO:0007669"/>
    <property type="project" value="UniProtKB-KW"/>
</dbReference>
<feature type="transmembrane region" description="Helical" evidence="15">
    <location>
        <begin position="49"/>
        <end position="68"/>
    </location>
</feature>
<evidence type="ECO:0000256" key="8">
    <source>
        <dbReference type="ARBA" id="ARBA00022777"/>
    </source>
</evidence>
<dbReference type="PANTHER" id="PTHR34299">
    <property type="entry name" value="DIACYLGLYCEROL KINASE"/>
    <property type="match status" value="1"/>
</dbReference>
<evidence type="ECO:0000256" key="14">
    <source>
        <dbReference type="ARBA" id="ARBA00023264"/>
    </source>
</evidence>
<dbReference type="PANTHER" id="PTHR34299:SF1">
    <property type="entry name" value="DIACYLGLYCEROL KINASE"/>
    <property type="match status" value="1"/>
</dbReference>
<evidence type="ECO:0000256" key="11">
    <source>
        <dbReference type="ARBA" id="ARBA00023098"/>
    </source>
</evidence>
<comment type="subcellular location">
    <subcellularLocation>
        <location evidence="1">Cell membrane</location>
        <topology evidence="1">Multi-pass membrane protein</topology>
    </subcellularLocation>
</comment>
<evidence type="ECO:0000256" key="6">
    <source>
        <dbReference type="ARBA" id="ARBA00022692"/>
    </source>
</evidence>
<keyword evidence="12 15" id="KW-0472">Membrane</keyword>
<protein>
    <submittedName>
        <fullName evidence="16">Diacylglycerol kinase family protein</fullName>
    </submittedName>
</protein>
<sequence length="112" mass="12060">MARAKSFTFAINGLYQLLRNEPNAVLHTIATVAVVAAGIVRHIGPMQWVAIVIAIGLVWITEAVNTGMERLCDHVCGNRFHPAIKLVKDVMAAAVMMAAGVSVVIGIIVFFF</sequence>
<dbReference type="EMBL" id="BAABFA010000010">
    <property type="protein sequence ID" value="GAA4464756.1"/>
    <property type="molecule type" value="Genomic_DNA"/>
</dbReference>
<dbReference type="Pfam" id="PF01219">
    <property type="entry name" value="DAGK_prokar"/>
    <property type="match status" value="1"/>
</dbReference>
<keyword evidence="8 16" id="KW-0418">Kinase</keyword>
<organism evidence="16 17">
    <name type="scientific">Nemorincola caseinilytica</name>
    <dbReference type="NCBI Taxonomy" id="2054315"/>
    <lineage>
        <taxon>Bacteria</taxon>
        <taxon>Pseudomonadati</taxon>
        <taxon>Bacteroidota</taxon>
        <taxon>Chitinophagia</taxon>
        <taxon>Chitinophagales</taxon>
        <taxon>Chitinophagaceae</taxon>
        <taxon>Nemorincola</taxon>
    </lineage>
</organism>
<keyword evidence="10 15" id="KW-1133">Transmembrane helix</keyword>
<name>A0ABP8NFZ8_9BACT</name>
<evidence type="ECO:0000256" key="9">
    <source>
        <dbReference type="ARBA" id="ARBA00022840"/>
    </source>
</evidence>